<reference evidence="1" key="3">
    <citation type="submission" date="2019-11" db="EMBL/GenBank/DDBJ databases">
        <authorList>
            <consortium name="NCBI Pathogen Detection Project"/>
        </authorList>
    </citation>
    <scope>NUCLEOTIDE SEQUENCE</scope>
    <source>
        <strain evidence="1">Ecoli[ST-219]</strain>
    </source>
</reference>
<dbReference type="InterPro" id="IPR007933">
    <property type="entry name" value="Transcrpt_activ_CII"/>
</dbReference>
<reference evidence="1" key="1">
    <citation type="journal article" date="2018" name="Genome Biol.">
        <title>SKESA: strategic k-mer extension for scrupulous assemblies.</title>
        <authorList>
            <person name="Souvorov A."/>
            <person name="Agarwala R."/>
            <person name="Lipman D.J."/>
        </authorList>
    </citation>
    <scope>NUCLEOTIDE SEQUENCE [LARGE SCALE GENOMIC DNA]</scope>
    <source>
        <strain>ecoli[ST-219]</strain>
        <strain evidence="1">Ecoli[ST-219]</strain>
    </source>
</reference>
<dbReference type="Proteomes" id="UP000840371">
    <property type="component" value="Unassembled WGS sequence"/>
</dbReference>
<dbReference type="EMBL" id="UARS01000004">
    <property type="protein sequence ID" value="SPW40190.1"/>
    <property type="molecule type" value="Genomic_DNA"/>
</dbReference>
<organism evidence="1">
    <name type="scientific">Escherichia coli</name>
    <dbReference type="NCBI Taxonomy" id="562"/>
    <lineage>
        <taxon>Bacteria</taxon>
        <taxon>Pseudomonadati</taxon>
        <taxon>Pseudomonadota</taxon>
        <taxon>Gammaproteobacteria</taxon>
        <taxon>Enterobacterales</taxon>
        <taxon>Enterobacteriaceae</taxon>
        <taxon>Escherichia</taxon>
    </lineage>
</organism>
<dbReference type="Proteomes" id="UP000250561">
    <property type="component" value="Unassembled WGS sequence"/>
</dbReference>
<dbReference type="SUPFAM" id="SSF47413">
    <property type="entry name" value="lambda repressor-like DNA-binding domains"/>
    <property type="match status" value="1"/>
</dbReference>
<name>A0A2D0AQX4_ECOLX</name>
<sequence>MSTIATKSKKAARIESALLNKLALMGQKTFARAMGVPEYQVSRWKNGFFSQVSMMLAVLEYGIEDDEMAELTKRLANYLTKEKAPKNGEFFEA</sequence>
<reference evidence="2 3" key="2">
    <citation type="submission" date="2018-06" db="EMBL/GenBank/DDBJ databases">
        <authorList>
            <consortium name="Pathogen Informatics"/>
            <person name="Doyle S."/>
        </authorList>
    </citation>
    <scope>NUCLEOTIDE SEQUENCE [LARGE SCALE GENOMIC DNA]</scope>
    <source>
        <strain evidence="2 3">NCTC11126</strain>
    </source>
</reference>
<dbReference type="RefSeq" id="WP_032292260.1">
    <property type="nucleotide sequence ID" value="NZ_AP023286.1"/>
</dbReference>
<dbReference type="Gene3D" id="1.10.260.40">
    <property type="entry name" value="lambda repressor-like DNA-binding domains"/>
    <property type="match status" value="1"/>
</dbReference>
<accession>A0A2D0AQX4</accession>
<gene>
    <name evidence="1" type="ORF">HLZ50_22035</name>
    <name evidence="2" type="ORF">NCTC11126_01514</name>
</gene>
<dbReference type="AlphaFoldDB" id="A0A2D0AQX4"/>
<dbReference type="Pfam" id="PF05269">
    <property type="entry name" value="Phage_CII"/>
    <property type="match status" value="1"/>
</dbReference>
<dbReference type="EMBL" id="DABGKZ010000049">
    <property type="protein sequence ID" value="HAJ5152682.1"/>
    <property type="molecule type" value="Genomic_DNA"/>
</dbReference>
<evidence type="ECO:0000313" key="3">
    <source>
        <dbReference type="Proteomes" id="UP000250561"/>
    </source>
</evidence>
<protein>
    <submittedName>
        <fullName evidence="2">Transcriptional activator protein</fullName>
    </submittedName>
</protein>
<dbReference type="GO" id="GO:0003677">
    <property type="term" value="F:DNA binding"/>
    <property type="evidence" value="ECO:0007669"/>
    <property type="project" value="InterPro"/>
</dbReference>
<dbReference type="GO" id="GO:0006355">
    <property type="term" value="P:regulation of DNA-templated transcription"/>
    <property type="evidence" value="ECO:0007669"/>
    <property type="project" value="InterPro"/>
</dbReference>
<evidence type="ECO:0000313" key="2">
    <source>
        <dbReference type="EMBL" id="SPW40190.1"/>
    </source>
</evidence>
<dbReference type="InterPro" id="IPR010982">
    <property type="entry name" value="Lambda_DNA-bd_dom_sf"/>
</dbReference>
<evidence type="ECO:0000313" key="1">
    <source>
        <dbReference type="EMBL" id="HAJ5152682.1"/>
    </source>
</evidence>
<proteinExistence type="predicted"/>